<dbReference type="Gene3D" id="3.40.190.150">
    <property type="entry name" value="Bordetella uptake gene, domain 1"/>
    <property type="match status" value="1"/>
</dbReference>
<gene>
    <name evidence="3" type="ORF">GON04_22775</name>
</gene>
<dbReference type="CDD" id="cd13578">
    <property type="entry name" value="PBP2_Bug27"/>
    <property type="match status" value="1"/>
</dbReference>
<comment type="caution">
    <text evidence="3">The sequence shown here is derived from an EMBL/GenBank/DDBJ whole genome shotgun (WGS) entry which is preliminary data.</text>
</comment>
<keyword evidence="4" id="KW-1185">Reference proteome</keyword>
<evidence type="ECO:0000313" key="3">
    <source>
        <dbReference type="EMBL" id="MVQ32298.1"/>
    </source>
</evidence>
<dbReference type="PIRSF" id="PIRSF017082">
    <property type="entry name" value="YflP"/>
    <property type="match status" value="1"/>
</dbReference>
<reference evidence="3 4" key="1">
    <citation type="submission" date="2019-12" db="EMBL/GenBank/DDBJ databases">
        <authorList>
            <person name="Huq M.A."/>
        </authorList>
    </citation>
    <scope>NUCLEOTIDE SEQUENCE [LARGE SCALE GENOMIC DNA]</scope>
    <source>
        <strain evidence="3 4">MAH-25</strain>
    </source>
</reference>
<dbReference type="PANTHER" id="PTHR42928:SF5">
    <property type="entry name" value="BLR1237 PROTEIN"/>
    <property type="match status" value="1"/>
</dbReference>
<evidence type="ECO:0000313" key="4">
    <source>
        <dbReference type="Proteomes" id="UP000469385"/>
    </source>
</evidence>
<evidence type="ECO:0000256" key="1">
    <source>
        <dbReference type="ARBA" id="ARBA00006987"/>
    </source>
</evidence>
<dbReference type="Pfam" id="PF03401">
    <property type="entry name" value="TctC"/>
    <property type="match status" value="1"/>
</dbReference>
<organism evidence="3 4">
    <name type="scientific">Ramlibacter pinisoli</name>
    <dbReference type="NCBI Taxonomy" id="2682844"/>
    <lineage>
        <taxon>Bacteria</taxon>
        <taxon>Pseudomonadati</taxon>
        <taxon>Pseudomonadota</taxon>
        <taxon>Betaproteobacteria</taxon>
        <taxon>Burkholderiales</taxon>
        <taxon>Comamonadaceae</taxon>
        <taxon>Ramlibacter</taxon>
    </lineage>
</organism>
<dbReference type="InterPro" id="IPR042100">
    <property type="entry name" value="Bug_dom1"/>
</dbReference>
<dbReference type="Proteomes" id="UP000469385">
    <property type="component" value="Unassembled WGS sequence"/>
</dbReference>
<proteinExistence type="inferred from homology"/>
<dbReference type="Gene3D" id="3.40.190.10">
    <property type="entry name" value="Periplasmic binding protein-like II"/>
    <property type="match status" value="1"/>
</dbReference>
<sequence length="349" mass="36350">MRSCARRACPSDPSTDPQNTETVLNPSRRSLLASALLAPVAAIHRPVLAQADWPSRPIKLIVAFAPGGFTDIAARLLADSLSRKLGQPVFVDNRAGAAGMIGTQAAAQAGNDGYTILLGTISTHAIDVGLGKKLPYDPAKDFLPISGVAKGPLVMVVPPSLGVKNVSELIARAKASPGKLTYASGGNGTTSHLAAELFKSIAGVDMLHVPYKSPSLATTGILGGQVDVMFDTVPTSLPHVSAGKLVALGVTGNQSVDLMKNVPALGPVLKGFNPDTWAVLFAPAGVKPEIASRLSAAVRDSLAAPEVQKRLSDIGMVPFPVQGRDIAEFIRNDTTRWADLIAKNHITVD</sequence>
<dbReference type="PANTHER" id="PTHR42928">
    <property type="entry name" value="TRICARBOXYLATE-BINDING PROTEIN"/>
    <property type="match status" value="1"/>
</dbReference>
<dbReference type="SUPFAM" id="SSF53850">
    <property type="entry name" value="Periplasmic binding protein-like II"/>
    <property type="match status" value="1"/>
</dbReference>
<accession>A0A6N8IZT9</accession>
<evidence type="ECO:0000256" key="2">
    <source>
        <dbReference type="SAM" id="MobiDB-lite"/>
    </source>
</evidence>
<dbReference type="InterPro" id="IPR005064">
    <property type="entry name" value="BUG"/>
</dbReference>
<feature type="compositionally biased region" description="Polar residues" evidence="2">
    <location>
        <begin position="12"/>
        <end position="22"/>
    </location>
</feature>
<dbReference type="EMBL" id="WSEL01000009">
    <property type="protein sequence ID" value="MVQ32298.1"/>
    <property type="molecule type" value="Genomic_DNA"/>
</dbReference>
<dbReference type="AlphaFoldDB" id="A0A6N8IZT9"/>
<name>A0A6N8IZT9_9BURK</name>
<comment type="similarity">
    <text evidence="1">Belongs to the UPF0065 (bug) family.</text>
</comment>
<protein>
    <submittedName>
        <fullName evidence="3">Tripartite tricarboxylate transporter substrate binding protein</fullName>
    </submittedName>
</protein>
<feature type="region of interest" description="Disordered" evidence="2">
    <location>
        <begin position="1"/>
        <end position="22"/>
    </location>
</feature>